<feature type="transmembrane region" description="Helical" evidence="7">
    <location>
        <begin position="55"/>
        <end position="75"/>
    </location>
</feature>
<evidence type="ECO:0000313" key="9">
    <source>
        <dbReference type="WBParaSite" id="PgR048_g053_t03"/>
    </source>
</evidence>
<keyword evidence="5 7" id="KW-1133">Transmembrane helix</keyword>
<evidence type="ECO:0000256" key="2">
    <source>
        <dbReference type="ARBA" id="ARBA00010694"/>
    </source>
</evidence>
<dbReference type="WBParaSite" id="PgR048_g053_t03">
    <property type="protein sequence ID" value="PgR048_g053_t03"/>
    <property type="gene ID" value="PgR048_g053"/>
</dbReference>
<dbReference type="Proteomes" id="UP000887569">
    <property type="component" value="Unplaced"/>
</dbReference>
<evidence type="ECO:0000256" key="7">
    <source>
        <dbReference type="SAM" id="Phobius"/>
    </source>
</evidence>
<dbReference type="Pfam" id="PF08449">
    <property type="entry name" value="UAA"/>
    <property type="match status" value="1"/>
</dbReference>
<feature type="transmembrane region" description="Helical" evidence="7">
    <location>
        <begin position="87"/>
        <end position="106"/>
    </location>
</feature>
<comment type="similarity">
    <text evidence="2">Belongs to the nucleotide-sugar transporter family. SLC35B subfamily.</text>
</comment>
<keyword evidence="6 7" id="KW-0472">Membrane</keyword>
<protein>
    <submittedName>
        <fullName evidence="9">Adenosine 3'-phospho 5'-phosphosulfate transporter 2</fullName>
    </submittedName>
</protein>
<evidence type="ECO:0000256" key="1">
    <source>
        <dbReference type="ARBA" id="ARBA00004141"/>
    </source>
</evidence>
<dbReference type="GO" id="GO:0055085">
    <property type="term" value="P:transmembrane transport"/>
    <property type="evidence" value="ECO:0007669"/>
    <property type="project" value="InterPro"/>
</dbReference>
<proteinExistence type="inferred from homology"/>
<evidence type="ECO:0000313" key="8">
    <source>
        <dbReference type="Proteomes" id="UP000887569"/>
    </source>
</evidence>
<keyword evidence="8" id="KW-1185">Reference proteome</keyword>
<evidence type="ECO:0000256" key="5">
    <source>
        <dbReference type="ARBA" id="ARBA00022989"/>
    </source>
</evidence>
<dbReference type="GO" id="GO:0016020">
    <property type="term" value="C:membrane"/>
    <property type="evidence" value="ECO:0007669"/>
    <property type="project" value="UniProtKB-SubCell"/>
</dbReference>
<keyword evidence="3" id="KW-0813">Transport</keyword>
<dbReference type="AlphaFoldDB" id="A0A915BPV4"/>
<keyword evidence="4 7" id="KW-0812">Transmembrane</keyword>
<organism evidence="8 9">
    <name type="scientific">Parascaris univalens</name>
    <name type="common">Nematode worm</name>
    <dbReference type="NCBI Taxonomy" id="6257"/>
    <lineage>
        <taxon>Eukaryota</taxon>
        <taxon>Metazoa</taxon>
        <taxon>Ecdysozoa</taxon>
        <taxon>Nematoda</taxon>
        <taxon>Chromadorea</taxon>
        <taxon>Rhabditida</taxon>
        <taxon>Spirurina</taxon>
        <taxon>Ascaridomorpha</taxon>
        <taxon>Ascaridoidea</taxon>
        <taxon>Ascarididae</taxon>
        <taxon>Parascaris</taxon>
    </lineage>
</organism>
<name>A0A915BPV4_PARUN</name>
<accession>A0A915BPV4</accession>
<evidence type="ECO:0000256" key="3">
    <source>
        <dbReference type="ARBA" id="ARBA00022448"/>
    </source>
</evidence>
<dbReference type="InterPro" id="IPR013657">
    <property type="entry name" value="SCL35B1-4/HUT1"/>
</dbReference>
<dbReference type="GO" id="GO:0012505">
    <property type="term" value="C:endomembrane system"/>
    <property type="evidence" value="ECO:0007669"/>
    <property type="project" value="UniProtKB-ARBA"/>
</dbReference>
<evidence type="ECO:0000256" key="4">
    <source>
        <dbReference type="ARBA" id="ARBA00022692"/>
    </source>
</evidence>
<evidence type="ECO:0000256" key="6">
    <source>
        <dbReference type="ARBA" id="ARBA00023136"/>
    </source>
</evidence>
<comment type="subcellular location">
    <subcellularLocation>
        <location evidence="1">Membrane</location>
        <topology evidence="1">Multi-pass membrane protein</topology>
    </subcellularLocation>
</comment>
<reference evidence="9" key="1">
    <citation type="submission" date="2022-11" db="UniProtKB">
        <authorList>
            <consortium name="WormBaseParasite"/>
        </authorList>
    </citation>
    <scope>IDENTIFICATION</scope>
</reference>
<sequence length="117" mass="13714">YQVHIEANITPDEEFESVATMPPIRDDTLPFTTKDKAHVVPVMMLGVDLTNRPKWIQFCALSLGVFVFHITYGYVQELIFRLDGMRPFGLYLTFIQFIIYSLYAFTEEKFHGDMIRR</sequence>